<evidence type="ECO:0000313" key="1">
    <source>
        <dbReference type="EMBL" id="CAG8835936.1"/>
    </source>
</evidence>
<dbReference type="EMBL" id="CAJVQB010052511">
    <property type="protein sequence ID" value="CAG8835936.1"/>
    <property type="molecule type" value="Genomic_DNA"/>
</dbReference>
<feature type="non-terminal residue" evidence="1">
    <location>
        <position position="46"/>
    </location>
</feature>
<keyword evidence="2" id="KW-1185">Reference proteome</keyword>
<sequence>MRALDASNMMKSQVKDLVCTSNSKSRWNRACSDGSYVEDMKLGMLN</sequence>
<comment type="caution">
    <text evidence="1">The sequence shown here is derived from an EMBL/GenBank/DDBJ whole genome shotgun (WGS) entry which is preliminary data.</text>
</comment>
<name>A0ABN7WMD7_GIGMA</name>
<proteinExistence type="predicted"/>
<protein>
    <submittedName>
        <fullName evidence="1">17183_t:CDS:1</fullName>
    </submittedName>
</protein>
<gene>
    <name evidence="1" type="ORF">GMARGA_LOCUS32797</name>
</gene>
<reference evidence="1 2" key="1">
    <citation type="submission" date="2021-06" db="EMBL/GenBank/DDBJ databases">
        <authorList>
            <person name="Kallberg Y."/>
            <person name="Tangrot J."/>
            <person name="Rosling A."/>
        </authorList>
    </citation>
    <scope>NUCLEOTIDE SEQUENCE [LARGE SCALE GENOMIC DNA]</scope>
    <source>
        <strain evidence="1 2">120-4 pot B 10/14</strain>
    </source>
</reference>
<organism evidence="1 2">
    <name type="scientific">Gigaspora margarita</name>
    <dbReference type="NCBI Taxonomy" id="4874"/>
    <lineage>
        <taxon>Eukaryota</taxon>
        <taxon>Fungi</taxon>
        <taxon>Fungi incertae sedis</taxon>
        <taxon>Mucoromycota</taxon>
        <taxon>Glomeromycotina</taxon>
        <taxon>Glomeromycetes</taxon>
        <taxon>Diversisporales</taxon>
        <taxon>Gigasporaceae</taxon>
        <taxon>Gigaspora</taxon>
    </lineage>
</organism>
<evidence type="ECO:0000313" key="2">
    <source>
        <dbReference type="Proteomes" id="UP000789901"/>
    </source>
</evidence>
<accession>A0ABN7WMD7</accession>
<dbReference type="Proteomes" id="UP000789901">
    <property type="component" value="Unassembled WGS sequence"/>
</dbReference>